<evidence type="ECO:0000313" key="3">
    <source>
        <dbReference type="Proteomes" id="UP001378242"/>
    </source>
</evidence>
<protein>
    <submittedName>
        <fullName evidence="2">Isochorismatase family protein</fullName>
    </submittedName>
</protein>
<sequence length="250" mass="26337">MSFPASPAPLDSPLALDARLPVRPAPYECSLPSAGLILVDEINGFCQVQGGALAPQADNAQVTRMVALSDDVARCFSAHARPLLAFIDSHSPGVPEPPYPAHCEQGSGEDELVAELAWLESDPHATLVRKDCINGYIGAIDPASGVNALQEWVGRQRLKTLIVAGICTDICVMDLVLTLLSARNHGLLGEVSDIVVLEPACATYDLSAESVAALGLPAPAIHPQRDAHHIGLYCMASRGAIIASQLRIQA</sequence>
<feature type="domain" description="Isochorismatase-like" evidence="1">
    <location>
        <begin position="36"/>
        <end position="209"/>
    </location>
</feature>
<dbReference type="InterPro" id="IPR036380">
    <property type="entry name" value="Isochorismatase-like_sf"/>
</dbReference>
<dbReference type="PANTHER" id="PTHR47297:SF2">
    <property type="entry name" value="OS02G0606800 PROTEIN"/>
    <property type="match status" value="1"/>
</dbReference>
<dbReference type="PANTHER" id="PTHR47297">
    <property type="match status" value="1"/>
</dbReference>
<gene>
    <name evidence="2" type="ORF">V6243_09930</name>
</gene>
<dbReference type="Gene3D" id="3.40.50.850">
    <property type="entry name" value="Isochorismatase-like"/>
    <property type="match status" value="1"/>
</dbReference>
<reference evidence="2 3" key="1">
    <citation type="submission" date="2024-02" db="EMBL/GenBank/DDBJ databases">
        <title>Bacteria isolated from the canopy kelp, Nereocystis luetkeana.</title>
        <authorList>
            <person name="Pfister C.A."/>
            <person name="Younker I.T."/>
            <person name="Light S.H."/>
        </authorList>
    </citation>
    <scope>NUCLEOTIDE SEQUENCE [LARGE SCALE GENOMIC DNA]</scope>
    <source>
        <strain evidence="2 3">TI.5.07</strain>
    </source>
</reference>
<dbReference type="InterPro" id="IPR000868">
    <property type="entry name" value="Isochorismatase-like_dom"/>
</dbReference>
<comment type="caution">
    <text evidence="2">The sequence shown here is derived from an EMBL/GenBank/DDBJ whole genome shotgun (WGS) entry which is preliminary data.</text>
</comment>
<keyword evidence="3" id="KW-1185">Reference proteome</keyword>
<dbReference type="Pfam" id="PF00857">
    <property type="entry name" value="Isochorismatase"/>
    <property type="match status" value="1"/>
</dbReference>
<name>A0ABU9GFB3_COBMA</name>
<dbReference type="EMBL" id="JBAKAP010000009">
    <property type="protein sequence ID" value="MEL0617155.1"/>
    <property type="molecule type" value="Genomic_DNA"/>
</dbReference>
<dbReference type="InterPro" id="IPR044717">
    <property type="entry name" value="NIC1"/>
</dbReference>
<evidence type="ECO:0000259" key="1">
    <source>
        <dbReference type="Pfam" id="PF00857"/>
    </source>
</evidence>
<organism evidence="2 3">
    <name type="scientific">Cobetia marina</name>
    <name type="common">Deleya marina</name>
    <dbReference type="NCBI Taxonomy" id="28258"/>
    <lineage>
        <taxon>Bacteria</taxon>
        <taxon>Pseudomonadati</taxon>
        <taxon>Pseudomonadota</taxon>
        <taxon>Gammaproteobacteria</taxon>
        <taxon>Oceanospirillales</taxon>
        <taxon>Halomonadaceae</taxon>
        <taxon>Cobetia</taxon>
    </lineage>
</organism>
<evidence type="ECO:0000313" key="2">
    <source>
        <dbReference type="EMBL" id="MEL0617155.1"/>
    </source>
</evidence>
<accession>A0ABU9GFB3</accession>
<dbReference type="CDD" id="cd00431">
    <property type="entry name" value="cysteine_hydrolases"/>
    <property type="match status" value="1"/>
</dbReference>
<dbReference type="RefSeq" id="WP_271302655.1">
    <property type="nucleotide sequence ID" value="NZ_JBAKAP010000009.1"/>
</dbReference>
<dbReference type="Proteomes" id="UP001378242">
    <property type="component" value="Unassembled WGS sequence"/>
</dbReference>
<proteinExistence type="predicted"/>
<dbReference type="SUPFAM" id="SSF52499">
    <property type="entry name" value="Isochorismatase-like hydrolases"/>
    <property type="match status" value="1"/>
</dbReference>